<dbReference type="EMBL" id="JRNN01000097">
    <property type="protein sequence ID" value="KGF32851.1"/>
    <property type="molecule type" value="Genomic_DNA"/>
</dbReference>
<gene>
    <name evidence="2" type="ORF">HMPREF2137_12635</name>
</gene>
<evidence type="ECO:0000313" key="3">
    <source>
        <dbReference type="Proteomes" id="UP000029556"/>
    </source>
</evidence>
<dbReference type="InterPro" id="IPR029045">
    <property type="entry name" value="ClpP/crotonase-like_dom_sf"/>
</dbReference>
<accession>A0A095ZET3</accession>
<dbReference type="PANTHER" id="PTHR11261:SF3">
    <property type="entry name" value="RETINOL-BINDING PROTEIN 3"/>
    <property type="match status" value="1"/>
</dbReference>
<evidence type="ECO:0000259" key="1">
    <source>
        <dbReference type="SMART" id="SM00245"/>
    </source>
</evidence>
<dbReference type="InterPro" id="IPR028204">
    <property type="entry name" value="Tricorn_C1"/>
</dbReference>
<evidence type="ECO:0000313" key="2">
    <source>
        <dbReference type="EMBL" id="KGF32851.1"/>
    </source>
</evidence>
<dbReference type="InterPro" id="IPR005151">
    <property type="entry name" value="Tail-specific_protease"/>
</dbReference>
<dbReference type="Proteomes" id="UP000029556">
    <property type="component" value="Unassembled WGS sequence"/>
</dbReference>
<proteinExistence type="predicted"/>
<dbReference type="SUPFAM" id="SSF52096">
    <property type="entry name" value="ClpP/crotonase"/>
    <property type="match status" value="1"/>
</dbReference>
<dbReference type="Pfam" id="PF03572">
    <property type="entry name" value="Peptidase_S41"/>
    <property type="match status" value="1"/>
</dbReference>
<dbReference type="GO" id="GO:0006508">
    <property type="term" value="P:proteolysis"/>
    <property type="evidence" value="ECO:0007669"/>
    <property type="project" value="InterPro"/>
</dbReference>
<dbReference type="PANTHER" id="PTHR11261">
    <property type="entry name" value="INTERPHOTORECEPTOR RETINOID-BINDING PROTEIN"/>
    <property type="match status" value="1"/>
</dbReference>
<dbReference type="SMART" id="SM00245">
    <property type="entry name" value="TSPc"/>
    <property type="match status" value="1"/>
</dbReference>
<dbReference type="OrthoDB" id="6397760at2"/>
<dbReference type="GO" id="GO:0008236">
    <property type="term" value="F:serine-type peptidase activity"/>
    <property type="evidence" value="ECO:0007669"/>
    <property type="project" value="InterPro"/>
</dbReference>
<dbReference type="RefSeq" id="WP_036875093.1">
    <property type="nucleotide sequence ID" value="NZ_JRNN01000097.1"/>
</dbReference>
<dbReference type="Pfam" id="PF14684">
    <property type="entry name" value="Tricorn_C1"/>
    <property type="match status" value="1"/>
</dbReference>
<dbReference type="CDD" id="cd07563">
    <property type="entry name" value="Peptidase_S41_IRBP"/>
    <property type="match status" value="1"/>
</dbReference>
<feature type="domain" description="Tail specific protease" evidence="1">
    <location>
        <begin position="107"/>
        <end position="307"/>
    </location>
</feature>
<sequence length="357" mass="41127">MKQLFYLLMACFCLTGCIDEEQLPDTPRGNMEALWRIIDEHYCFFEYKNIDWQEVYQRYSKQMEERMGPEQQFEVLSNMLAELKDGHVNLYTSFDHGRYWKWHENYPSNFSDTLLNKYLGTDYRIATGMRYRILDDNIGYVYLASFSNGMGAGNLDNVLYHLAPCNGLIIDIRNNGGGMLTSAEQLAARFTNKELLVGYMQHKTGKGHRDFSELREQRLKPSKGLRWQKNVVVLTNRQVFSAANEFVKYMKECPNVTIVGDRTGGGAGLPFSSELPNGWGVRFSACPMYDVNKQSTEFGIDPDYRVDISHEDFLRGKDTIIEFARRILSKHDKQTTAMNHAKAYKVQMGSNNPTNGH</sequence>
<organism evidence="2 3">
    <name type="scientific">Hoylesella buccalis DNF00853</name>
    <dbReference type="NCBI Taxonomy" id="1401074"/>
    <lineage>
        <taxon>Bacteria</taxon>
        <taxon>Pseudomonadati</taxon>
        <taxon>Bacteroidota</taxon>
        <taxon>Bacteroidia</taxon>
        <taxon>Bacteroidales</taxon>
        <taxon>Prevotellaceae</taxon>
        <taxon>Hoylesella</taxon>
    </lineage>
</organism>
<comment type="caution">
    <text evidence="2">The sequence shown here is derived from an EMBL/GenBank/DDBJ whole genome shotgun (WGS) entry which is preliminary data.</text>
</comment>
<protein>
    <submittedName>
        <fullName evidence="2">Peptidase S41</fullName>
    </submittedName>
</protein>
<dbReference type="AlphaFoldDB" id="A0A095ZET3"/>
<name>A0A095ZET3_9BACT</name>
<dbReference type="Gene3D" id="3.30.750.44">
    <property type="match status" value="1"/>
</dbReference>
<dbReference type="Gene3D" id="3.90.226.10">
    <property type="entry name" value="2-enoyl-CoA Hydratase, Chain A, domain 1"/>
    <property type="match status" value="1"/>
</dbReference>
<reference evidence="2 3" key="1">
    <citation type="submission" date="2014-07" db="EMBL/GenBank/DDBJ databases">
        <authorList>
            <person name="McCorrison J."/>
            <person name="Sanka R."/>
            <person name="Torralba M."/>
            <person name="Gillis M."/>
            <person name="Haft D.H."/>
            <person name="Methe B."/>
            <person name="Sutton G."/>
            <person name="Nelson K.E."/>
        </authorList>
    </citation>
    <scope>NUCLEOTIDE SEQUENCE [LARGE SCALE GENOMIC DNA]</scope>
    <source>
        <strain evidence="2 3">DNF00853</strain>
    </source>
</reference>